<dbReference type="InterPro" id="IPR000045">
    <property type="entry name" value="Prepilin_IV_endopep_pep"/>
</dbReference>
<proteinExistence type="inferred from homology"/>
<evidence type="ECO:0000313" key="5">
    <source>
        <dbReference type="Proteomes" id="UP000001349"/>
    </source>
</evidence>
<feature type="transmembrane region" description="Helical" evidence="2">
    <location>
        <begin position="125"/>
        <end position="152"/>
    </location>
</feature>
<dbReference type="GO" id="GO:0005886">
    <property type="term" value="C:plasma membrane"/>
    <property type="evidence" value="ECO:0007669"/>
    <property type="project" value="TreeGrafter"/>
</dbReference>
<feature type="transmembrane region" description="Helical" evidence="2">
    <location>
        <begin position="72"/>
        <end position="105"/>
    </location>
</feature>
<dbReference type="KEGG" id="cce:Ccel_0510"/>
<keyword evidence="2" id="KW-1133">Transmembrane helix</keyword>
<feature type="transmembrane region" description="Helical" evidence="2">
    <location>
        <begin position="164"/>
        <end position="181"/>
    </location>
</feature>
<keyword evidence="5" id="KW-1185">Reference proteome</keyword>
<evidence type="ECO:0000259" key="3">
    <source>
        <dbReference type="Pfam" id="PF01478"/>
    </source>
</evidence>
<evidence type="ECO:0000256" key="1">
    <source>
        <dbReference type="ARBA" id="ARBA00005801"/>
    </source>
</evidence>
<name>B8I6K0_RUMCH</name>
<feature type="transmembrane region" description="Helical" evidence="2">
    <location>
        <begin position="12"/>
        <end position="37"/>
    </location>
</feature>
<dbReference type="EMBL" id="CP001348">
    <property type="protein sequence ID" value="ACL74892.1"/>
    <property type="molecule type" value="Genomic_DNA"/>
</dbReference>
<reference evidence="4 5" key="1">
    <citation type="submission" date="2009-01" db="EMBL/GenBank/DDBJ databases">
        <title>Complete sequence of Clostridium cellulolyticum H10.</title>
        <authorList>
            <consortium name="US DOE Joint Genome Institute"/>
            <person name="Lucas S."/>
            <person name="Copeland A."/>
            <person name="Lapidus A."/>
            <person name="Glavina del Rio T."/>
            <person name="Dalin E."/>
            <person name="Tice H."/>
            <person name="Bruce D."/>
            <person name="Goodwin L."/>
            <person name="Pitluck S."/>
            <person name="Chertkov O."/>
            <person name="Saunders E."/>
            <person name="Brettin T."/>
            <person name="Detter J.C."/>
            <person name="Han C."/>
            <person name="Larimer F."/>
            <person name="Land M."/>
            <person name="Hauser L."/>
            <person name="Kyrpides N."/>
            <person name="Ivanova N."/>
            <person name="Zhou J."/>
            <person name="Richardson P."/>
        </authorList>
    </citation>
    <scope>NUCLEOTIDE SEQUENCE [LARGE SCALE GENOMIC DNA]</scope>
    <source>
        <strain evidence="5">ATCC 35319 / DSM 5812 / JCM 6584 / H10</strain>
    </source>
</reference>
<dbReference type="eggNOG" id="ENOG5033U7J">
    <property type="taxonomic scope" value="Bacteria"/>
</dbReference>
<dbReference type="Pfam" id="PF01478">
    <property type="entry name" value="Peptidase_A24"/>
    <property type="match status" value="1"/>
</dbReference>
<dbReference type="OrthoDB" id="2057245at2"/>
<evidence type="ECO:0000313" key="4">
    <source>
        <dbReference type="EMBL" id="ACL74892.1"/>
    </source>
</evidence>
<keyword evidence="2" id="KW-0812">Transmembrane</keyword>
<evidence type="ECO:0000256" key="2">
    <source>
        <dbReference type="SAM" id="Phobius"/>
    </source>
</evidence>
<dbReference type="Gene3D" id="1.20.120.1220">
    <property type="match status" value="1"/>
</dbReference>
<dbReference type="RefSeq" id="WP_012634954.1">
    <property type="nucleotide sequence ID" value="NC_011898.1"/>
</dbReference>
<dbReference type="STRING" id="394503.Ccel_0510"/>
<dbReference type="PANTHER" id="PTHR30487">
    <property type="entry name" value="TYPE 4 PREPILIN-LIKE PROTEINS LEADER PEPTIDE-PROCESSING ENZYME"/>
    <property type="match status" value="1"/>
</dbReference>
<feature type="transmembrane region" description="Helical" evidence="2">
    <location>
        <begin position="43"/>
        <end position="60"/>
    </location>
</feature>
<dbReference type="InterPro" id="IPR050882">
    <property type="entry name" value="Prepilin_peptidase/N-MTase"/>
</dbReference>
<comment type="similarity">
    <text evidence="1">Belongs to the peptidase A24 family.</text>
</comment>
<feature type="domain" description="Prepilin type IV endopeptidase peptidase" evidence="3">
    <location>
        <begin position="47"/>
        <end position="147"/>
    </location>
</feature>
<sequence length="182" mass="19160">MQKVIKIENKKIRKFTTAMICVVIWIAGIVGTVGFIYKSKLPAAIGVLLTVQLLAALWDIKSMTIPAKITVPAMVAGAVIVALTGEFLEGTAAAVLSFILMKLLAIISRNQVGGGDIAIMTVTGLYTSIGALISILFASVTLSGVFSVIFIISGKADKKTEIPFAPFILTATVLLTLSGYVN</sequence>
<dbReference type="GO" id="GO:0004190">
    <property type="term" value="F:aspartic-type endopeptidase activity"/>
    <property type="evidence" value="ECO:0007669"/>
    <property type="project" value="InterPro"/>
</dbReference>
<gene>
    <name evidence="4" type="ordered locus">Ccel_0510</name>
</gene>
<organism evidence="4 5">
    <name type="scientific">Ruminiclostridium cellulolyticum (strain ATCC 35319 / DSM 5812 / JCM 6584 / H10)</name>
    <name type="common">Clostridium cellulolyticum</name>
    <dbReference type="NCBI Taxonomy" id="394503"/>
    <lineage>
        <taxon>Bacteria</taxon>
        <taxon>Bacillati</taxon>
        <taxon>Bacillota</taxon>
        <taxon>Clostridia</taxon>
        <taxon>Eubacteriales</taxon>
        <taxon>Oscillospiraceae</taxon>
        <taxon>Ruminiclostridium</taxon>
    </lineage>
</organism>
<dbReference type="Proteomes" id="UP000001349">
    <property type="component" value="Chromosome"/>
</dbReference>
<protein>
    <submittedName>
        <fullName evidence="4">Peptidase A24A prepilin type IV</fullName>
    </submittedName>
</protein>
<dbReference type="GO" id="GO:0006465">
    <property type="term" value="P:signal peptide processing"/>
    <property type="evidence" value="ECO:0007669"/>
    <property type="project" value="TreeGrafter"/>
</dbReference>
<dbReference type="HOGENOM" id="CLU_1465825_0_0_9"/>
<accession>B8I6K0</accession>
<keyword evidence="2" id="KW-0472">Membrane</keyword>
<dbReference type="AlphaFoldDB" id="B8I6K0"/>
<dbReference type="PANTHER" id="PTHR30487:SF0">
    <property type="entry name" value="PREPILIN LEADER PEPTIDASE_N-METHYLTRANSFERASE-RELATED"/>
    <property type="match status" value="1"/>
</dbReference>